<dbReference type="Gene3D" id="3.30.710.10">
    <property type="entry name" value="Potassium Channel Kv1.1, Chain A"/>
    <property type="match status" value="1"/>
</dbReference>
<reference evidence="2" key="1">
    <citation type="submission" date="2020-11" db="EMBL/GenBank/DDBJ databases">
        <authorList>
            <consortium name="DOE Joint Genome Institute"/>
            <person name="Ahrendt S."/>
            <person name="Riley R."/>
            <person name="Andreopoulos W."/>
            <person name="Labutti K."/>
            <person name="Pangilinan J."/>
            <person name="Ruiz-Duenas F.J."/>
            <person name="Barrasa J.M."/>
            <person name="Sanchez-Garcia M."/>
            <person name="Camarero S."/>
            <person name="Miyauchi S."/>
            <person name="Serrano A."/>
            <person name="Linde D."/>
            <person name="Babiker R."/>
            <person name="Drula E."/>
            <person name="Ayuso-Fernandez I."/>
            <person name="Pacheco R."/>
            <person name="Padilla G."/>
            <person name="Ferreira P."/>
            <person name="Barriuso J."/>
            <person name="Kellner H."/>
            <person name="Castanera R."/>
            <person name="Alfaro M."/>
            <person name="Ramirez L."/>
            <person name="Pisabarro A.G."/>
            <person name="Kuo A."/>
            <person name="Tritt A."/>
            <person name="Lipzen A."/>
            <person name="He G."/>
            <person name="Yan M."/>
            <person name="Ng V."/>
            <person name="Cullen D."/>
            <person name="Martin F."/>
            <person name="Rosso M.-N."/>
            <person name="Henrissat B."/>
            <person name="Hibbett D."/>
            <person name="Martinez A.T."/>
            <person name="Grigoriev I.V."/>
        </authorList>
    </citation>
    <scope>NUCLEOTIDE SEQUENCE</scope>
    <source>
        <strain evidence="2">CBS 506.95</strain>
    </source>
</reference>
<organism evidence="2 3">
    <name type="scientific">Crepidotus variabilis</name>
    <dbReference type="NCBI Taxonomy" id="179855"/>
    <lineage>
        <taxon>Eukaryota</taxon>
        <taxon>Fungi</taxon>
        <taxon>Dikarya</taxon>
        <taxon>Basidiomycota</taxon>
        <taxon>Agaricomycotina</taxon>
        <taxon>Agaricomycetes</taxon>
        <taxon>Agaricomycetidae</taxon>
        <taxon>Agaricales</taxon>
        <taxon>Agaricineae</taxon>
        <taxon>Crepidotaceae</taxon>
        <taxon>Crepidotus</taxon>
    </lineage>
</organism>
<dbReference type="InterPro" id="IPR000210">
    <property type="entry name" value="BTB/POZ_dom"/>
</dbReference>
<proteinExistence type="predicted"/>
<name>A0A9P6ETE8_9AGAR</name>
<dbReference type="InterPro" id="IPR011333">
    <property type="entry name" value="SKP1/BTB/POZ_sf"/>
</dbReference>
<evidence type="ECO:0000259" key="1">
    <source>
        <dbReference type="PROSITE" id="PS50097"/>
    </source>
</evidence>
<keyword evidence="3" id="KW-1185">Reference proteome</keyword>
<dbReference type="EMBL" id="MU157826">
    <property type="protein sequence ID" value="KAF9534493.1"/>
    <property type="molecule type" value="Genomic_DNA"/>
</dbReference>
<evidence type="ECO:0000313" key="2">
    <source>
        <dbReference type="EMBL" id="KAF9534493.1"/>
    </source>
</evidence>
<dbReference type="Proteomes" id="UP000807306">
    <property type="component" value="Unassembled WGS sequence"/>
</dbReference>
<dbReference type="PROSITE" id="PS50097">
    <property type="entry name" value="BTB"/>
    <property type="match status" value="1"/>
</dbReference>
<accession>A0A9P6ETE8</accession>
<gene>
    <name evidence="2" type="ORF">CPB83DRAFT_844313</name>
</gene>
<evidence type="ECO:0000313" key="3">
    <source>
        <dbReference type="Proteomes" id="UP000807306"/>
    </source>
</evidence>
<feature type="domain" description="BTB" evidence="1">
    <location>
        <begin position="23"/>
        <end position="98"/>
    </location>
</feature>
<dbReference type="OrthoDB" id="2879636at2759"/>
<comment type="caution">
    <text evidence="2">The sequence shown here is derived from an EMBL/GenBank/DDBJ whole genome shotgun (WGS) entry which is preliminary data.</text>
</comment>
<dbReference type="AlphaFoldDB" id="A0A9P6ETE8"/>
<sequence>MQKRISIGKADNITRGQPWFEDGNIVLLTHENPTAFRLHRGVLGRHSEIFNDMLQMPQPDTLNIQHFEGCPVVVMHDHPTDLSSLVIALYDGPYFANTKIEDFFYLCSILRLSTKYFISNLRRKAAQFLEQTWSSSLKGHDAMVEAALTSPSINGFTYPFVHPLHVLNLARETDVQIVVPSALYFLSLYPLSDILKADHPKLLYEHPSKPASTLSSSDLLLYSLMYQHRLQIMSTFIRNFCTIRVAEPPCSSSTCGKSFSRLVSQLHRSWSLRTGPLHFIAQAIQQVSGDQTICSECRTEFAAEATKLRKQVWDELPSVVLLPSWDQVMRPSSIMAG</sequence>
<protein>
    <recommendedName>
        <fullName evidence="1">BTB domain-containing protein</fullName>
    </recommendedName>
</protein>